<dbReference type="Gene3D" id="3.40.50.150">
    <property type="entry name" value="Vaccinia Virus protein VP39"/>
    <property type="match status" value="1"/>
</dbReference>
<dbReference type="Pfam" id="PF08241">
    <property type="entry name" value="Methyltransf_11"/>
    <property type="match status" value="1"/>
</dbReference>
<sequence>MENDETSIRTSAEIAVSPRDAFEYFVDELTWTLDDSGFGFESGPDGRFTRGEYEVGRVTSWNPGEDLEFEWRPAAWEPASTTEITFRFDSIDGGTRITMEHRGLDELIENRPDMVGWFATEVVAPHLVATSPDAFGDWLTDREGRRPTGDAAREEYGDPLYHYPNFRVILEELALGPDDHLLEVGCGGGVLLAKALESGCRASAIDHSPEMVRLAKQTNRDAVETGRLDVREADAEALPFEDGTFSCATMTSVLGHLPNPIEVFSEIHRVLADGGRIVILGSDPELRGTPAAPEPMASRMNFYEKRRTRGLAHEAGFDDSTLFDETWNLTLVTPACRKITFHCSTSRADFFSPGRKDR</sequence>
<dbReference type="Gene3D" id="3.30.530.20">
    <property type="match status" value="1"/>
</dbReference>
<geneLocation type="plasmid" evidence="4">
    <name>unnamed1</name>
</geneLocation>
<dbReference type="GO" id="GO:0008757">
    <property type="term" value="F:S-adenosylmethionine-dependent methyltransferase activity"/>
    <property type="evidence" value="ECO:0007669"/>
    <property type="project" value="InterPro"/>
</dbReference>
<dbReference type="InterPro" id="IPR013538">
    <property type="entry name" value="ASHA1/2-like_C"/>
</dbReference>
<name>A0A2I8VQR5_9EURY</name>
<evidence type="ECO:0000313" key="5">
    <source>
        <dbReference type="Proteomes" id="UP000236584"/>
    </source>
</evidence>
<dbReference type="PANTHER" id="PTHR43591:SF24">
    <property type="entry name" value="2-METHOXY-6-POLYPRENYL-1,4-BENZOQUINOL METHYLASE, MITOCHONDRIAL"/>
    <property type="match status" value="1"/>
</dbReference>
<evidence type="ECO:0000256" key="1">
    <source>
        <dbReference type="ARBA" id="ARBA00006817"/>
    </source>
</evidence>
<protein>
    <submittedName>
        <fullName evidence="4">Uncharacterized protein</fullName>
    </submittedName>
</protein>
<keyword evidence="5" id="KW-1185">Reference proteome</keyword>
<accession>A0A2I8VQR5</accession>
<dbReference type="CDD" id="cd02440">
    <property type="entry name" value="AdoMet_MTases"/>
    <property type="match status" value="1"/>
</dbReference>
<keyword evidence="4" id="KW-0614">Plasmid</keyword>
<dbReference type="GeneID" id="35594625"/>
<dbReference type="InterPro" id="IPR013216">
    <property type="entry name" value="Methyltransf_11"/>
</dbReference>
<reference evidence="4 5" key="1">
    <citation type="submission" date="2018-01" db="EMBL/GenBank/DDBJ databases">
        <title>Complete genome sequence of Salinigranum rubrum GX10T, an extremely halophilic archaeon isolated from a marine solar saltern.</title>
        <authorList>
            <person name="Han S."/>
        </authorList>
    </citation>
    <scope>NUCLEOTIDE SEQUENCE [LARGE SCALE GENOMIC DNA]</scope>
    <source>
        <strain evidence="4 5">GX10</strain>
        <plasmid evidence="5">Plasmid unnamed1</plasmid>
    </source>
</reference>
<evidence type="ECO:0000259" key="3">
    <source>
        <dbReference type="Pfam" id="PF08327"/>
    </source>
</evidence>
<dbReference type="Proteomes" id="UP000236584">
    <property type="component" value="Plasmid unnamed1"/>
</dbReference>
<evidence type="ECO:0000313" key="4">
    <source>
        <dbReference type="EMBL" id="AUV84258.1"/>
    </source>
</evidence>
<dbReference type="SUPFAM" id="SSF55961">
    <property type="entry name" value="Bet v1-like"/>
    <property type="match status" value="1"/>
</dbReference>
<feature type="domain" description="Activator of Hsp90 ATPase homologue 1/2-like C-terminal" evidence="3">
    <location>
        <begin position="37"/>
        <end position="110"/>
    </location>
</feature>
<feature type="domain" description="Methyltransferase type 11" evidence="2">
    <location>
        <begin position="182"/>
        <end position="279"/>
    </location>
</feature>
<dbReference type="InterPro" id="IPR029063">
    <property type="entry name" value="SAM-dependent_MTases_sf"/>
</dbReference>
<dbReference type="Pfam" id="PF08327">
    <property type="entry name" value="AHSA1"/>
    <property type="match status" value="1"/>
</dbReference>
<organism evidence="4 5">
    <name type="scientific">Salinigranum rubrum</name>
    <dbReference type="NCBI Taxonomy" id="755307"/>
    <lineage>
        <taxon>Archaea</taxon>
        <taxon>Methanobacteriati</taxon>
        <taxon>Methanobacteriota</taxon>
        <taxon>Stenosarchaea group</taxon>
        <taxon>Halobacteria</taxon>
        <taxon>Halobacteriales</taxon>
        <taxon>Haloferacaceae</taxon>
        <taxon>Salinigranum</taxon>
    </lineage>
</organism>
<dbReference type="RefSeq" id="WP_103427946.1">
    <property type="nucleotide sequence ID" value="NZ_CP026310.1"/>
</dbReference>
<dbReference type="AlphaFoldDB" id="A0A2I8VQR5"/>
<comment type="similarity">
    <text evidence="1">Belongs to the AHA1 family.</text>
</comment>
<gene>
    <name evidence="4" type="ORF">C2R22_20995</name>
</gene>
<dbReference type="SUPFAM" id="SSF53335">
    <property type="entry name" value="S-adenosyl-L-methionine-dependent methyltransferases"/>
    <property type="match status" value="1"/>
</dbReference>
<proteinExistence type="inferred from homology"/>
<dbReference type="InterPro" id="IPR023393">
    <property type="entry name" value="START-like_dom_sf"/>
</dbReference>
<evidence type="ECO:0000259" key="2">
    <source>
        <dbReference type="Pfam" id="PF08241"/>
    </source>
</evidence>
<dbReference type="KEGG" id="srub:C2R22_20995"/>
<dbReference type="EMBL" id="CP026310">
    <property type="protein sequence ID" value="AUV84258.1"/>
    <property type="molecule type" value="Genomic_DNA"/>
</dbReference>
<dbReference type="OrthoDB" id="1018at2157"/>
<dbReference type="PANTHER" id="PTHR43591">
    <property type="entry name" value="METHYLTRANSFERASE"/>
    <property type="match status" value="1"/>
</dbReference>